<dbReference type="InterPro" id="IPR011635">
    <property type="entry name" value="CARDB"/>
</dbReference>
<dbReference type="InterPro" id="IPR013783">
    <property type="entry name" value="Ig-like_fold"/>
</dbReference>
<proteinExistence type="predicted"/>
<feature type="domain" description="CARDB" evidence="3">
    <location>
        <begin position="1319"/>
        <end position="1432"/>
    </location>
</feature>
<sequence length="1875" mass="206782">MAQQLFMKSILLTASFLVAALFLLPAQQAIAQQITKGEYFIDDDPGFGRGKPFSFTAGEDVTNAAFNVDFAGIADGFHRLYMRFRNDAGTWSITSSRTFYKQPAPPTAPVNILRGETFMDKDPGFGKGNPLFTVQQNGESVALVSYTMEAGLAEGFHMMSTRFLDANGVWGHTSTRYFFNQKIPVDQANVRIHRLEYSIDFDQGPGHGKVYNIPEADRSGNVTNIVFEPDLTGVEIGAHKLYVRGQDQYGKWGITQIVDFRLEPPGGTFITMGTLPEFLCENGFTPIPFTLNAPIQANNIFYAELSDEFGSFENPERGVTRIGELIGNQPGIIPARIPRSMRLGTNYRIRIVSTNPRDTSAESIGLNLHAKPGVIAIAGDTITCLGKYDYTLSNGVPGSANYSWKLVSGGVLSPNAEKVSVDWVAAGVHKLEVTDHTICAYEDSVKTLEVDVAIAELEGVFWDAQMLPKDNQINITFPVTFSWNPISNAVSYDLYVWEDGAQKPAAPTVSNLTGVSFVFQHDGAFFKYGKSYRWCIVAKRACQKVESRVYLFRFLIHPNLITTEVTGPATVFSEGSITVNYKVKNTGAGEAANQTWSDLVYLSTDRILDKQVDHYLGSVPSTTAVAPGATYSGTGTFVVPVGLNGDYHIIVVPNGLGSLPETDQEDNAGASNQATDVQLTPPPDLQVTAIVRPGITAFSGQFYDFSWTVTNKGTGPMRVDHWWDNLYISPDRSTDLTNAIKLTSAVNGPLLEVGKEGKRGVNVRIPNGLSGKYYLIVQTDVQRDVYEHSNEDNNIMVGDEINLVLTPPIDMIPVSMQIQETATSFDQIPVKWRVMNDGGSTTNGWNYSDVFLLSRDAVLDKSKAIQIGGAGKNYKLDPDQFDDSESKLYINDTLHGLYYVYLVTDFYDQLYEHDNENNNVLKHTKQLLVKTPNLQVSEVRIPASAVSGSPVTIEWTVKNTGDGRARNQAITDKIYISTFPEITEENKGTFVGQFTYASGDLDAGNSTPLNKLDLRLPNGISGQYYVFVVTDTDDRIKEPAPGAKNDNTTRSTTAMQVTLQSLPDLVVTQIAATGTVQAGAPMSISYKVQNRGDEVISGRWTDYLFISKEPVWDVNKAIHLKDFPQVRDMLKMEEYGSNHTMKCPSTLPAGTYYLYLLADFNDELYEKDNETDNIRRSAAFEVAAYPPVDLRMQSVSSPEPAMNDTKITVEWIVRNAGSNHPVSEYWVDGVYLSRDEQFGADDILIGGAEHNEPMEPGGAYTRKQSFILPRRLPAGIYNIIVVADHINTQQDNNLANNWKLSLLQDGTVAKLHIRRAEPADLQPVLLLAPPVITAGQVPVISWRVANAGANTTSDKNWVDRLFLSSDRVYDHGDIPVGQYGRNDSLKAGETYELTSLESVVPLTAKGNYYLILKVDATDRVFENDKEGNNEMSVAITVVEPQKTDLKVQPFTVADTMRIKDRFRLYYTVENAGGYPAEGRMRMSYYLSRDPVKDPSDILIGSDFAHSGIPAGKEKNYGSNELSMVGATGDYFILVEVDAQNHIAETDDANNVTASSLMVHIKVDSLELNKSKRIEQFSEVPQYYRINIPEELDGQALLISTSRITGKGEVELYVRYEEVPTAGIHDYSHQYALNTNQELMIPDLEAGTYYLMVLSRNHVNQLQTVDLGVHIRNFEIRKVETNKGGNTGNVTVKISGSKFEVTTDVYLRNDAGITINASKIVYIDQATVFATFPLAGATAGAYDVVATNEEGTEVLLPKGFNIEAGKQTAVVTAVKHAESVRMNALTAMTIEFSNEGNVDIPLTQRAIISLFRAPLGLTADLPANTLPGVTITLLDSREPIKVLRPGAKGSVKLFARASRELEFGMFHLETQEQANP</sequence>
<organism evidence="4 5">
    <name type="scientific">Pseudobacter ginsenosidimutans</name>
    <dbReference type="NCBI Taxonomy" id="661488"/>
    <lineage>
        <taxon>Bacteria</taxon>
        <taxon>Pseudomonadati</taxon>
        <taxon>Bacteroidota</taxon>
        <taxon>Chitinophagia</taxon>
        <taxon>Chitinophagales</taxon>
        <taxon>Chitinophagaceae</taxon>
        <taxon>Pseudobacter</taxon>
    </lineage>
</organism>
<name>A0A4Q7N2D7_9BACT</name>
<feature type="domain" description="CARDB" evidence="3">
    <location>
        <begin position="683"/>
        <end position="795"/>
    </location>
</feature>
<dbReference type="Proteomes" id="UP000293874">
    <property type="component" value="Unassembled WGS sequence"/>
</dbReference>
<reference evidence="4 5" key="1">
    <citation type="submission" date="2019-02" db="EMBL/GenBank/DDBJ databases">
        <title>Genomic Encyclopedia of Type Strains, Phase IV (KMG-IV): sequencing the most valuable type-strain genomes for metagenomic binning, comparative biology and taxonomic classification.</title>
        <authorList>
            <person name="Goeker M."/>
        </authorList>
    </citation>
    <scope>NUCLEOTIDE SEQUENCE [LARGE SCALE GENOMIC DNA]</scope>
    <source>
        <strain evidence="4 5">DSM 18116</strain>
    </source>
</reference>
<keyword evidence="2" id="KW-0732">Signal</keyword>
<comment type="caution">
    <text evidence="4">The sequence shown here is derived from an EMBL/GenBank/DDBJ whole genome shotgun (WGS) entry which is preliminary data.</text>
</comment>
<dbReference type="Gene3D" id="2.60.40.10">
    <property type="entry name" value="Immunoglobulins"/>
    <property type="match status" value="7"/>
</dbReference>
<dbReference type="Gene3D" id="2.60.120.380">
    <property type="match status" value="1"/>
</dbReference>
<evidence type="ECO:0000313" key="5">
    <source>
        <dbReference type="Proteomes" id="UP000293874"/>
    </source>
</evidence>
<feature type="domain" description="CARDB" evidence="3">
    <location>
        <begin position="1443"/>
        <end position="1553"/>
    </location>
</feature>
<feature type="domain" description="CARDB" evidence="3">
    <location>
        <begin position="558"/>
        <end position="668"/>
    </location>
</feature>
<accession>A0A4Q7N2D7</accession>
<evidence type="ECO:0000256" key="2">
    <source>
        <dbReference type="SAM" id="SignalP"/>
    </source>
</evidence>
<feature type="compositionally biased region" description="Polar residues" evidence="1">
    <location>
        <begin position="669"/>
        <end position="678"/>
    </location>
</feature>
<dbReference type="Pfam" id="PF07705">
    <property type="entry name" value="CARDB"/>
    <property type="match status" value="5"/>
</dbReference>
<evidence type="ECO:0000256" key="1">
    <source>
        <dbReference type="SAM" id="MobiDB-lite"/>
    </source>
</evidence>
<gene>
    <name evidence="4" type="ORF">EV199_1381</name>
</gene>
<protein>
    <submittedName>
        <fullName evidence="4">CARDB protein</fullName>
    </submittedName>
</protein>
<evidence type="ECO:0000259" key="3">
    <source>
        <dbReference type="Pfam" id="PF07705"/>
    </source>
</evidence>
<keyword evidence="5" id="KW-1185">Reference proteome</keyword>
<dbReference type="EMBL" id="SGXA01000001">
    <property type="protein sequence ID" value="RZS75512.1"/>
    <property type="molecule type" value="Genomic_DNA"/>
</dbReference>
<evidence type="ECO:0000313" key="4">
    <source>
        <dbReference type="EMBL" id="RZS75512.1"/>
    </source>
</evidence>
<feature type="chain" id="PRO_5020601502" evidence="2">
    <location>
        <begin position="32"/>
        <end position="1875"/>
    </location>
</feature>
<feature type="signal peptide" evidence="2">
    <location>
        <begin position="1"/>
        <end position="31"/>
    </location>
</feature>
<feature type="region of interest" description="Disordered" evidence="1">
    <location>
        <begin position="658"/>
        <end position="681"/>
    </location>
</feature>
<feature type="domain" description="CARDB" evidence="3">
    <location>
        <begin position="1063"/>
        <end position="1174"/>
    </location>
</feature>